<feature type="region of interest" description="Disordered" evidence="1">
    <location>
        <begin position="55"/>
        <end position="77"/>
    </location>
</feature>
<dbReference type="GO" id="GO:0016787">
    <property type="term" value="F:hydrolase activity"/>
    <property type="evidence" value="ECO:0007669"/>
    <property type="project" value="InterPro"/>
</dbReference>
<name>K0TLN4_THAOC</name>
<dbReference type="OrthoDB" id="408631at2759"/>
<dbReference type="SUPFAM" id="SSF53474">
    <property type="entry name" value="alpha/beta-Hydrolases"/>
    <property type="match status" value="1"/>
</dbReference>
<evidence type="ECO:0000259" key="2">
    <source>
        <dbReference type="Pfam" id="PF07859"/>
    </source>
</evidence>
<evidence type="ECO:0000313" key="3">
    <source>
        <dbReference type="EMBL" id="EJK72002.1"/>
    </source>
</evidence>
<comment type="caution">
    <text evidence="3">The sequence shown here is derived from an EMBL/GenBank/DDBJ whole genome shotgun (WGS) entry which is preliminary data.</text>
</comment>
<feature type="non-terminal residue" evidence="3">
    <location>
        <position position="1"/>
    </location>
</feature>
<organism evidence="3 4">
    <name type="scientific">Thalassiosira oceanica</name>
    <name type="common">Marine diatom</name>
    <dbReference type="NCBI Taxonomy" id="159749"/>
    <lineage>
        <taxon>Eukaryota</taxon>
        <taxon>Sar</taxon>
        <taxon>Stramenopiles</taxon>
        <taxon>Ochrophyta</taxon>
        <taxon>Bacillariophyta</taxon>
        <taxon>Coscinodiscophyceae</taxon>
        <taxon>Thalassiosirophycidae</taxon>
        <taxon>Thalassiosirales</taxon>
        <taxon>Thalassiosiraceae</taxon>
        <taxon>Thalassiosira</taxon>
    </lineage>
</organism>
<dbReference type="AlphaFoldDB" id="K0TLN4"/>
<evidence type="ECO:0000313" key="4">
    <source>
        <dbReference type="Proteomes" id="UP000266841"/>
    </source>
</evidence>
<dbReference type="InterPro" id="IPR013094">
    <property type="entry name" value="AB_hydrolase_3"/>
</dbReference>
<dbReference type="OMA" id="GHELCID"/>
<keyword evidence="4" id="KW-1185">Reference proteome</keyword>
<dbReference type="eggNOG" id="ENOG502SQ4H">
    <property type="taxonomic scope" value="Eukaryota"/>
</dbReference>
<evidence type="ECO:0000256" key="1">
    <source>
        <dbReference type="SAM" id="MobiDB-lite"/>
    </source>
</evidence>
<proteinExistence type="predicted"/>
<feature type="domain" description="Alpha/beta hydrolase fold-3" evidence="2">
    <location>
        <begin position="115"/>
        <end position="224"/>
    </location>
</feature>
<dbReference type="Proteomes" id="UP000266841">
    <property type="component" value="Unassembled WGS sequence"/>
</dbReference>
<reference evidence="3 4" key="1">
    <citation type="journal article" date="2012" name="Genome Biol.">
        <title>Genome and low-iron response of an oceanic diatom adapted to chronic iron limitation.</title>
        <authorList>
            <person name="Lommer M."/>
            <person name="Specht M."/>
            <person name="Roy A.S."/>
            <person name="Kraemer L."/>
            <person name="Andreson R."/>
            <person name="Gutowska M.A."/>
            <person name="Wolf J."/>
            <person name="Bergner S.V."/>
            <person name="Schilhabel M.B."/>
            <person name="Klostermeier U.C."/>
            <person name="Beiko R.G."/>
            <person name="Rosenstiel P."/>
            <person name="Hippler M."/>
            <person name="Laroche J."/>
        </authorList>
    </citation>
    <scope>NUCLEOTIDE SEQUENCE [LARGE SCALE GENOMIC DNA]</scope>
    <source>
        <strain evidence="3 4">CCMP1005</strain>
    </source>
</reference>
<dbReference type="EMBL" id="AGNL01006492">
    <property type="protein sequence ID" value="EJK72002.1"/>
    <property type="molecule type" value="Genomic_DNA"/>
</dbReference>
<protein>
    <recommendedName>
        <fullName evidence="2">Alpha/beta hydrolase fold-3 domain-containing protein</fullName>
    </recommendedName>
</protein>
<dbReference type="Pfam" id="PF07859">
    <property type="entry name" value="Abhydrolase_3"/>
    <property type="match status" value="1"/>
</dbReference>
<sequence length="349" mass="37431">QAASNPPAKDHVGPRPAAYCGGVGLPFNYLHTPARVAMGNCTSNSGGVVVEQKSRLQDSAARDSGVPPPPNPPTKSNGCVKVAEAVVPSTIENDGYQIPINVYSYSPSTLRAVAFFIHGGIFYHGDKESHPTISNGLAELGLLVVTASFRNGEEAPHETNITMQDLTDVIHYCKERWSGIPFGLVGSSSGGFFALRLSQSLVSASVDFCIPICPVADPFKRASYLRSSISGSARSEGFASFHSSEKSLQILEKQLSFWKDDDSMKEAGESLRSRQAPVPTLLIIGSADKNVPLSITLDVQSWADRTVCLGGKGHELCDKIVEGGGYDCYLSDINRFLEFCLAQNDRGTE</sequence>
<dbReference type="InterPro" id="IPR029058">
    <property type="entry name" value="AB_hydrolase_fold"/>
</dbReference>
<accession>K0TLN4</accession>
<gene>
    <name evidence="3" type="ORF">THAOC_06507</name>
</gene>
<dbReference type="Gene3D" id="3.40.50.1820">
    <property type="entry name" value="alpha/beta hydrolase"/>
    <property type="match status" value="1"/>
</dbReference>